<name>Q0CRE3_ASPTN</name>
<evidence type="ECO:0000313" key="2">
    <source>
        <dbReference type="EMBL" id="EAU35543.1"/>
    </source>
</evidence>
<dbReference type="GeneID" id="4318719"/>
<accession>Q0CRE3</accession>
<reference evidence="3" key="1">
    <citation type="submission" date="2005-09" db="EMBL/GenBank/DDBJ databases">
        <title>Annotation of the Aspergillus terreus NIH2624 genome.</title>
        <authorList>
            <person name="Birren B.W."/>
            <person name="Lander E.S."/>
            <person name="Galagan J.E."/>
            <person name="Nusbaum C."/>
            <person name="Devon K."/>
            <person name="Henn M."/>
            <person name="Ma L.-J."/>
            <person name="Jaffe D.B."/>
            <person name="Butler J."/>
            <person name="Alvarez P."/>
            <person name="Gnerre S."/>
            <person name="Grabherr M."/>
            <person name="Kleber M."/>
            <person name="Mauceli E.W."/>
            <person name="Brockman W."/>
            <person name="Rounsley S."/>
            <person name="Young S.K."/>
            <person name="LaButti K."/>
            <person name="Pushparaj V."/>
            <person name="DeCaprio D."/>
            <person name="Crawford M."/>
            <person name="Koehrsen M."/>
            <person name="Engels R."/>
            <person name="Montgomery P."/>
            <person name="Pearson M."/>
            <person name="Howarth C."/>
            <person name="Larson L."/>
            <person name="Luoma S."/>
            <person name="White J."/>
            <person name="Alvarado L."/>
            <person name="Kodira C.D."/>
            <person name="Zeng Q."/>
            <person name="Oleary S."/>
            <person name="Yandava C."/>
            <person name="Denning D.W."/>
            <person name="Nierman W.C."/>
            <person name="Milne T."/>
            <person name="Madden K."/>
        </authorList>
    </citation>
    <scope>NUCLEOTIDE SEQUENCE [LARGE SCALE GENOMIC DNA]</scope>
    <source>
        <strain evidence="3">NIH 2624 / FGSC A1156</strain>
    </source>
</reference>
<sequence>MTTPQTDHPSSTMDPNQILDYFRAHPKGNTILSHPHIVLEPKASGYQSAHPNHLFNETLTSNDGVLKSFFVRQSPPESAHDATAHRGYFLLQLGRGVAGQQDIAHGGFLSVVMDQVTGTLIGTTRLDGGKGMFTVSLNLSYHRPVFVPADVIIATSRISKVDGRKIYVLAEIEDAQGNLCTTAEAIFLQKRDQKVFMEWASFLLLTDVACVIATLYTARHFNDAEVADQMLQALTQGYGSLSEQQAFRIVVQIGMCFLLWNVYMHEELIEDKEKELVKLAGCALVKGCEKDRQWFEHSF</sequence>
<dbReference type="PANTHER" id="PTHR47260">
    <property type="entry name" value="UPF0644 PROTEIN PB2B4.06"/>
    <property type="match status" value="1"/>
</dbReference>
<dbReference type="eggNOG" id="ENOG502SCNK">
    <property type="taxonomic scope" value="Eukaryota"/>
</dbReference>
<proteinExistence type="predicted"/>
<dbReference type="InterPro" id="IPR029069">
    <property type="entry name" value="HotDog_dom_sf"/>
</dbReference>
<dbReference type="Gene3D" id="3.10.129.10">
    <property type="entry name" value="Hotdog Thioesterase"/>
    <property type="match status" value="1"/>
</dbReference>
<dbReference type="PANTHER" id="PTHR47260:SF3">
    <property type="entry name" value="THIOESTERASE FAMILY PROTEIN (AFU_ORTHOLOGUE AFUA_7G03960)"/>
    <property type="match status" value="1"/>
</dbReference>
<protein>
    <recommendedName>
        <fullName evidence="1">Thioesterase domain-containing protein</fullName>
    </recommendedName>
</protein>
<dbReference type="EMBL" id="CH476598">
    <property type="protein sequence ID" value="EAU35543.1"/>
    <property type="molecule type" value="Genomic_DNA"/>
</dbReference>
<feature type="domain" description="Thioesterase" evidence="1">
    <location>
        <begin position="103"/>
        <end position="180"/>
    </location>
</feature>
<dbReference type="HOGENOM" id="CLU_930601_0_0_1"/>
<gene>
    <name evidence="2" type="ORF">ATEG_03741</name>
</gene>
<evidence type="ECO:0000259" key="1">
    <source>
        <dbReference type="Pfam" id="PF03061"/>
    </source>
</evidence>
<dbReference type="CDD" id="cd03443">
    <property type="entry name" value="PaaI_thioesterase"/>
    <property type="match status" value="1"/>
</dbReference>
<dbReference type="InterPro" id="IPR006683">
    <property type="entry name" value="Thioestr_dom"/>
</dbReference>
<organism evidence="2 3">
    <name type="scientific">Aspergillus terreus (strain NIH 2624 / FGSC A1156)</name>
    <dbReference type="NCBI Taxonomy" id="341663"/>
    <lineage>
        <taxon>Eukaryota</taxon>
        <taxon>Fungi</taxon>
        <taxon>Dikarya</taxon>
        <taxon>Ascomycota</taxon>
        <taxon>Pezizomycotina</taxon>
        <taxon>Eurotiomycetes</taxon>
        <taxon>Eurotiomycetidae</taxon>
        <taxon>Eurotiales</taxon>
        <taxon>Aspergillaceae</taxon>
        <taxon>Aspergillus</taxon>
        <taxon>Aspergillus subgen. Circumdati</taxon>
    </lineage>
</organism>
<dbReference type="RefSeq" id="XP_001212919.1">
    <property type="nucleotide sequence ID" value="XM_001212919.1"/>
</dbReference>
<dbReference type="SUPFAM" id="SSF54637">
    <property type="entry name" value="Thioesterase/thiol ester dehydrase-isomerase"/>
    <property type="match status" value="1"/>
</dbReference>
<dbReference type="AlphaFoldDB" id="Q0CRE3"/>
<dbReference type="OrthoDB" id="506431at2759"/>
<evidence type="ECO:0000313" key="3">
    <source>
        <dbReference type="Proteomes" id="UP000007963"/>
    </source>
</evidence>
<dbReference type="Proteomes" id="UP000007963">
    <property type="component" value="Unassembled WGS sequence"/>
</dbReference>
<dbReference type="Pfam" id="PF03061">
    <property type="entry name" value="4HBT"/>
    <property type="match status" value="1"/>
</dbReference>
<dbReference type="InterPro" id="IPR052061">
    <property type="entry name" value="PTE-AB_protein"/>
</dbReference>
<dbReference type="VEuPathDB" id="FungiDB:ATEG_03741"/>